<evidence type="ECO:0000256" key="1">
    <source>
        <dbReference type="ARBA" id="ARBA00023125"/>
    </source>
</evidence>
<name>A0A6N2RH95_9FIRM</name>
<dbReference type="InterPro" id="IPR039532">
    <property type="entry name" value="TetR_C_Firmicutes"/>
</dbReference>
<keyword evidence="1 2" id="KW-0238">DNA-binding</keyword>
<dbReference type="PANTHER" id="PTHR43479:SF11">
    <property type="entry name" value="ACREF_ENVCD OPERON REPRESSOR-RELATED"/>
    <property type="match status" value="1"/>
</dbReference>
<sequence length="175" mass="20182">MDKRKLANQQVKDRLFTALMEFAGQKDLSKVTITELIEKSGVARASFYRNFKSAEEIVHYGIQQLSQQYHDGKPPIPEDFHSRELMLYKFRFYQQHAGLILAFHHAKVTASLLEIITDCEIDACGDMPANSISRYELYYYAGAFYNMMLHWLEGGTKESPEAMADEFLRIADGLR</sequence>
<feature type="domain" description="HTH tetR-type" evidence="3">
    <location>
        <begin position="9"/>
        <end position="69"/>
    </location>
</feature>
<gene>
    <name evidence="4" type="ORF">AULFYP135_00380</name>
</gene>
<dbReference type="InterPro" id="IPR050624">
    <property type="entry name" value="HTH-type_Tx_Regulator"/>
</dbReference>
<feature type="DNA-binding region" description="H-T-H motif" evidence="2">
    <location>
        <begin position="32"/>
        <end position="51"/>
    </location>
</feature>
<dbReference type="EMBL" id="CACRSL010000003">
    <property type="protein sequence ID" value="VYS79050.1"/>
    <property type="molecule type" value="Genomic_DNA"/>
</dbReference>
<dbReference type="SUPFAM" id="SSF46689">
    <property type="entry name" value="Homeodomain-like"/>
    <property type="match status" value="1"/>
</dbReference>
<dbReference type="InterPro" id="IPR001647">
    <property type="entry name" value="HTH_TetR"/>
</dbReference>
<dbReference type="PANTHER" id="PTHR43479">
    <property type="entry name" value="ACREF/ENVCD OPERON REPRESSOR-RELATED"/>
    <property type="match status" value="1"/>
</dbReference>
<reference evidence="4" key="1">
    <citation type="submission" date="2019-11" db="EMBL/GenBank/DDBJ databases">
        <authorList>
            <person name="Feng L."/>
        </authorList>
    </citation>
    <scope>NUCLEOTIDE SEQUENCE</scope>
    <source>
        <strain evidence="4">AundefinedLFYP135</strain>
    </source>
</reference>
<evidence type="ECO:0000313" key="4">
    <source>
        <dbReference type="EMBL" id="VYS79050.1"/>
    </source>
</evidence>
<dbReference type="PROSITE" id="PS50977">
    <property type="entry name" value="HTH_TETR_2"/>
    <property type="match status" value="1"/>
</dbReference>
<dbReference type="Gene3D" id="1.10.357.10">
    <property type="entry name" value="Tetracycline Repressor, domain 2"/>
    <property type="match status" value="1"/>
</dbReference>
<dbReference type="AlphaFoldDB" id="A0A6N2RH95"/>
<dbReference type="Pfam" id="PF14278">
    <property type="entry name" value="TetR_C_8"/>
    <property type="match status" value="1"/>
</dbReference>
<dbReference type="InterPro" id="IPR009057">
    <property type="entry name" value="Homeodomain-like_sf"/>
</dbReference>
<evidence type="ECO:0000259" key="3">
    <source>
        <dbReference type="PROSITE" id="PS50977"/>
    </source>
</evidence>
<proteinExistence type="predicted"/>
<protein>
    <submittedName>
        <fullName evidence="4">Bacterial regulatory proteins, tetR family</fullName>
    </submittedName>
</protein>
<organism evidence="4">
    <name type="scientific">uncultured Anaerotruncus sp</name>
    <dbReference type="NCBI Taxonomy" id="905011"/>
    <lineage>
        <taxon>Bacteria</taxon>
        <taxon>Bacillati</taxon>
        <taxon>Bacillota</taxon>
        <taxon>Clostridia</taxon>
        <taxon>Eubacteriales</taxon>
        <taxon>Oscillospiraceae</taxon>
        <taxon>Anaerotruncus</taxon>
        <taxon>environmental samples</taxon>
    </lineage>
</organism>
<dbReference type="Pfam" id="PF00440">
    <property type="entry name" value="TetR_N"/>
    <property type="match status" value="1"/>
</dbReference>
<evidence type="ECO:0000256" key="2">
    <source>
        <dbReference type="PROSITE-ProRule" id="PRU00335"/>
    </source>
</evidence>
<dbReference type="GO" id="GO:0003677">
    <property type="term" value="F:DNA binding"/>
    <property type="evidence" value="ECO:0007669"/>
    <property type="project" value="UniProtKB-UniRule"/>
</dbReference>
<accession>A0A6N2RH95</accession>